<dbReference type="Gene3D" id="3.30.230.10">
    <property type="match status" value="1"/>
</dbReference>
<evidence type="ECO:0000256" key="9">
    <source>
        <dbReference type="ARBA" id="ARBA00029438"/>
    </source>
</evidence>
<dbReference type="GO" id="GO:0004496">
    <property type="term" value="F:mevalonate kinase activity"/>
    <property type="evidence" value="ECO:0007669"/>
    <property type="project" value="InterPro"/>
</dbReference>
<name>A0A0P6WZ14_9CHLR</name>
<dbReference type="GO" id="GO:0019287">
    <property type="term" value="P:isopentenyl diphosphate biosynthetic process, mevalonate pathway"/>
    <property type="evidence" value="ECO:0007669"/>
    <property type="project" value="UniProtKB-UniPathway"/>
</dbReference>
<dbReference type="UniPathway" id="UPA00057">
    <property type="reaction ID" value="UER00098"/>
</dbReference>
<dbReference type="RefSeq" id="WP_062531964.1">
    <property type="nucleotide sequence ID" value="NZ_BBYA01000002.1"/>
</dbReference>
<dbReference type="GO" id="GO:0005829">
    <property type="term" value="C:cytosol"/>
    <property type="evidence" value="ECO:0007669"/>
    <property type="project" value="TreeGrafter"/>
</dbReference>
<dbReference type="OrthoDB" id="9764892at2"/>
<dbReference type="InterPro" id="IPR036554">
    <property type="entry name" value="GHMP_kinase_C_sf"/>
</dbReference>
<accession>A0A0P6WZ14</accession>
<dbReference type="STRING" id="229920.ADM99_10980"/>
<comment type="pathway">
    <text evidence="9">Isoprenoid biosynthesis; isopentenyl diphosphate biosynthesis via mevalonate pathway; isopentenyl diphosphate from (R)-mevalonate: step 1/3.</text>
</comment>
<evidence type="ECO:0000256" key="3">
    <source>
        <dbReference type="ARBA" id="ARBA00022679"/>
    </source>
</evidence>
<dbReference type="InterPro" id="IPR020568">
    <property type="entry name" value="Ribosomal_Su5_D2-typ_SF"/>
</dbReference>
<dbReference type="InterPro" id="IPR006204">
    <property type="entry name" value="GHMP_kinase_N_dom"/>
</dbReference>
<evidence type="ECO:0000256" key="8">
    <source>
        <dbReference type="ARBA" id="ARBA00023098"/>
    </source>
</evidence>
<feature type="domain" description="GHMP kinase N-terminal" evidence="10">
    <location>
        <begin position="81"/>
        <end position="159"/>
    </location>
</feature>
<evidence type="ECO:0000313" key="12">
    <source>
        <dbReference type="EMBL" id="KPL71980.1"/>
    </source>
</evidence>
<keyword evidence="6" id="KW-0067">ATP-binding</keyword>
<dbReference type="EMBL" id="LGCK01000010">
    <property type="protein sequence ID" value="KPL71980.1"/>
    <property type="molecule type" value="Genomic_DNA"/>
</dbReference>
<evidence type="ECO:0000256" key="2">
    <source>
        <dbReference type="ARBA" id="ARBA00022516"/>
    </source>
</evidence>
<dbReference type="SUPFAM" id="SSF55060">
    <property type="entry name" value="GHMP Kinase, C-terminal domain"/>
    <property type="match status" value="1"/>
</dbReference>
<dbReference type="AlphaFoldDB" id="A0A0P6WZ14"/>
<keyword evidence="2" id="KW-0444">Lipid biosynthesis</keyword>
<keyword evidence="1" id="KW-0963">Cytoplasm</keyword>
<dbReference type="PANTHER" id="PTHR43290:SF2">
    <property type="entry name" value="MEVALONATE KINASE"/>
    <property type="match status" value="1"/>
</dbReference>
<keyword evidence="13" id="KW-1185">Reference proteome</keyword>
<keyword evidence="8" id="KW-0443">Lipid metabolism</keyword>
<comment type="caution">
    <text evidence="12">The sequence shown here is derived from an EMBL/GenBank/DDBJ whole genome shotgun (WGS) entry which is preliminary data.</text>
</comment>
<keyword evidence="3" id="KW-0808">Transferase</keyword>
<proteinExistence type="predicted"/>
<evidence type="ECO:0000256" key="7">
    <source>
        <dbReference type="ARBA" id="ARBA00022842"/>
    </source>
</evidence>
<feature type="domain" description="GHMP kinase C-terminal" evidence="11">
    <location>
        <begin position="228"/>
        <end position="302"/>
    </location>
</feature>
<keyword evidence="7" id="KW-0460">Magnesium</keyword>
<evidence type="ECO:0000256" key="1">
    <source>
        <dbReference type="ARBA" id="ARBA00022490"/>
    </source>
</evidence>
<evidence type="ECO:0008006" key="14">
    <source>
        <dbReference type="Google" id="ProtNLM"/>
    </source>
</evidence>
<keyword evidence="5" id="KW-0418">Kinase</keyword>
<evidence type="ECO:0000313" key="13">
    <source>
        <dbReference type="Proteomes" id="UP000050430"/>
    </source>
</evidence>
<dbReference type="PATRIC" id="fig|229920.5.peg.2112"/>
<keyword evidence="4" id="KW-0547">Nucleotide-binding</keyword>
<evidence type="ECO:0000256" key="5">
    <source>
        <dbReference type="ARBA" id="ARBA00022777"/>
    </source>
</evidence>
<evidence type="ECO:0000259" key="10">
    <source>
        <dbReference type="Pfam" id="PF00288"/>
    </source>
</evidence>
<dbReference type="PANTHER" id="PTHR43290">
    <property type="entry name" value="MEVALONATE KINASE"/>
    <property type="match status" value="1"/>
</dbReference>
<evidence type="ECO:0000256" key="6">
    <source>
        <dbReference type="ARBA" id="ARBA00022840"/>
    </source>
</evidence>
<gene>
    <name evidence="12" type="ORF">ADM99_10980</name>
</gene>
<dbReference type="InterPro" id="IPR006205">
    <property type="entry name" value="Mev_gal_kin"/>
</dbReference>
<dbReference type="NCBIfam" id="TIGR00549">
    <property type="entry name" value="mevalon_kin"/>
    <property type="match status" value="1"/>
</dbReference>
<dbReference type="Proteomes" id="UP000050430">
    <property type="component" value="Unassembled WGS sequence"/>
</dbReference>
<sequence length="321" mass="34491">MTEYLSTATAPGKAILLGEHAVVYGKPAIAIPVSQLRVEVTIEKFRCPDNEIWIDSPVVRLYKNVKDLPFENPLRLAIDLTKDRCTTKTFSGMMIRINSALPIGGGMGSGAAVSCALIRALSTCLDGQALPAETVNALAFEVEKIHHGNPSGVDNTVITYEQPIYFKRNTPMKMVQVGTPIHLVIADTGINSATSTMVNGVRKRYEQDKERYQGIFDSIENLVDKAHQAIEIGDINTLAMTMNENHRLLQAMEVSSFSLDRLVKTAITAGALAAKLIGAGGGGNMIALCTTETTKPVSQALNAIGAVRVFSFSLADNKGGI</sequence>
<organism evidence="12 13">
    <name type="scientific">Leptolinea tardivitalis</name>
    <dbReference type="NCBI Taxonomy" id="229920"/>
    <lineage>
        <taxon>Bacteria</taxon>
        <taxon>Bacillati</taxon>
        <taxon>Chloroflexota</taxon>
        <taxon>Anaerolineae</taxon>
        <taxon>Anaerolineales</taxon>
        <taxon>Anaerolineaceae</taxon>
        <taxon>Leptolinea</taxon>
    </lineage>
</organism>
<dbReference type="Gene3D" id="3.30.70.890">
    <property type="entry name" value="GHMP kinase, C-terminal domain"/>
    <property type="match status" value="1"/>
</dbReference>
<protein>
    <recommendedName>
        <fullName evidence="14">Mevalonate kinase</fullName>
    </recommendedName>
</protein>
<dbReference type="InterPro" id="IPR013750">
    <property type="entry name" value="GHMP_kinase_C_dom"/>
</dbReference>
<dbReference type="GO" id="GO:0005524">
    <property type="term" value="F:ATP binding"/>
    <property type="evidence" value="ECO:0007669"/>
    <property type="project" value="UniProtKB-KW"/>
</dbReference>
<dbReference type="Pfam" id="PF00288">
    <property type="entry name" value="GHMP_kinases_N"/>
    <property type="match status" value="1"/>
</dbReference>
<evidence type="ECO:0000259" key="11">
    <source>
        <dbReference type="Pfam" id="PF08544"/>
    </source>
</evidence>
<dbReference type="SUPFAM" id="SSF54211">
    <property type="entry name" value="Ribosomal protein S5 domain 2-like"/>
    <property type="match status" value="1"/>
</dbReference>
<dbReference type="InterPro" id="IPR014721">
    <property type="entry name" value="Ribsml_uS5_D2-typ_fold_subgr"/>
</dbReference>
<evidence type="ECO:0000256" key="4">
    <source>
        <dbReference type="ARBA" id="ARBA00022741"/>
    </source>
</evidence>
<reference evidence="12 13" key="1">
    <citation type="submission" date="2015-07" db="EMBL/GenBank/DDBJ databases">
        <title>Genome sequence of Leptolinea tardivitalis DSM 16556.</title>
        <authorList>
            <person name="Hemp J."/>
            <person name="Ward L.M."/>
            <person name="Pace L.A."/>
            <person name="Fischer W.W."/>
        </authorList>
    </citation>
    <scope>NUCLEOTIDE SEQUENCE [LARGE SCALE GENOMIC DNA]</scope>
    <source>
        <strain evidence="12 13">YMTK-2</strain>
    </source>
</reference>
<dbReference type="PRINTS" id="PR00959">
    <property type="entry name" value="MEVGALKINASE"/>
</dbReference>
<dbReference type="Pfam" id="PF08544">
    <property type="entry name" value="GHMP_kinases_C"/>
    <property type="match status" value="1"/>
</dbReference>